<accession>A0ABS7BYV1</accession>
<organism evidence="1 2">
    <name type="scientific">Paenibacillus sepulcri</name>
    <dbReference type="NCBI Taxonomy" id="359917"/>
    <lineage>
        <taxon>Bacteria</taxon>
        <taxon>Bacillati</taxon>
        <taxon>Bacillota</taxon>
        <taxon>Bacilli</taxon>
        <taxon>Bacillales</taxon>
        <taxon>Paenibacillaceae</taxon>
        <taxon>Paenibacillus</taxon>
    </lineage>
</organism>
<sequence length="99" mass="11618">MQKRVTARIKWVPTEHGGKKRFPIKDYSTAAHFLDSDQTEAWSVVLKINSNYDDYITICDFCFLFPERAPQELVYIGSKFELFESRKVAEGEIIDIYFD</sequence>
<evidence type="ECO:0000313" key="1">
    <source>
        <dbReference type="EMBL" id="MBW7453831.1"/>
    </source>
</evidence>
<dbReference type="Proteomes" id="UP001519887">
    <property type="component" value="Unassembled WGS sequence"/>
</dbReference>
<reference evidence="1 2" key="1">
    <citation type="submission" date="2021-07" db="EMBL/GenBank/DDBJ databases">
        <title>Paenibacillus radiodurans sp. nov., isolated from the southeastern edge of Tengger Desert.</title>
        <authorList>
            <person name="Zhang G."/>
        </authorList>
    </citation>
    <scope>NUCLEOTIDE SEQUENCE [LARGE SCALE GENOMIC DNA]</scope>
    <source>
        <strain evidence="1 2">CCM 7311</strain>
    </source>
</reference>
<keyword evidence="2" id="KW-1185">Reference proteome</keyword>
<dbReference type="RefSeq" id="WP_210047205.1">
    <property type="nucleotide sequence ID" value="NZ_JBHLVU010000038.1"/>
</dbReference>
<dbReference type="EMBL" id="JAHZIK010000120">
    <property type="protein sequence ID" value="MBW7453831.1"/>
    <property type="molecule type" value="Genomic_DNA"/>
</dbReference>
<proteinExistence type="predicted"/>
<protein>
    <submittedName>
        <fullName evidence="1">Uncharacterized protein</fullName>
    </submittedName>
</protein>
<comment type="caution">
    <text evidence="1">The sequence shown here is derived from an EMBL/GenBank/DDBJ whole genome shotgun (WGS) entry which is preliminary data.</text>
</comment>
<name>A0ABS7BYV1_9BACL</name>
<gene>
    <name evidence="1" type="ORF">K0U00_07255</name>
</gene>
<evidence type="ECO:0000313" key="2">
    <source>
        <dbReference type="Proteomes" id="UP001519887"/>
    </source>
</evidence>